<accession>A0A2P2NNQ5</accession>
<sequence>MEIFRRALNMVEDWDCANFLHFFPLFESA</sequence>
<reference evidence="1" key="1">
    <citation type="submission" date="2018-02" db="EMBL/GenBank/DDBJ databases">
        <title>Rhizophora mucronata_Transcriptome.</title>
        <authorList>
            <person name="Meera S.P."/>
            <person name="Sreeshan A."/>
            <person name="Augustine A."/>
        </authorList>
    </citation>
    <scope>NUCLEOTIDE SEQUENCE</scope>
    <source>
        <tissue evidence="1">Leaf</tissue>
    </source>
</reference>
<name>A0A2P2NNQ5_RHIMU</name>
<evidence type="ECO:0000313" key="1">
    <source>
        <dbReference type="EMBL" id="MBX44148.1"/>
    </source>
</evidence>
<organism evidence="1">
    <name type="scientific">Rhizophora mucronata</name>
    <name type="common">Asiatic mangrove</name>
    <dbReference type="NCBI Taxonomy" id="61149"/>
    <lineage>
        <taxon>Eukaryota</taxon>
        <taxon>Viridiplantae</taxon>
        <taxon>Streptophyta</taxon>
        <taxon>Embryophyta</taxon>
        <taxon>Tracheophyta</taxon>
        <taxon>Spermatophyta</taxon>
        <taxon>Magnoliopsida</taxon>
        <taxon>eudicotyledons</taxon>
        <taxon>Gunneridae</taxon>
        <taxon>Pentapetalae</taxon>
        <taxon>rosids</taxon>
        <taxon>fabids</taxon>
        <taxon>Malpighiales</taxon>
        <taxon>Rhizophoraceae</taxon>
        <taxon>Rhizophora</taxon>
    </lineage>
</organism>
<proteinExistence type="predicted"/>
<dbReference type="EMBL" id="GGEC01063664">
    <property type="protein sequence ID" value="MBX44148.1"/>
    <property type="molecule type" value="Transcribed_RNA"/>
</dbReference>
<protein>
    <submittedName>
        <fullName evidence="1">Uncharacterized protein</fullName>
    </submittedName>
</protein>
<dbReference type="AlphaFoldDB" id="A0A2P2NNQ5"/>